<dbReference type="OrthoDB" id="9878645at2"/>
<keyword evidence="2" id="KW-1133">Transmembrane helix</keyword>
<keyword evidence="2" id="KW-0472">Membrane</keyword>
<feature type="transmembrane region" description="Helical" evidence="2">
    <location>
        <begin position="12"/>
        <end position="32"/>
    </location>
</feature>
<evidence type="ECO:0000313" key="3">
    <source>
        <dbReference type="EMBL" id="KAA1425235.1"/>
    </source>
</evidence>
<keyword evidence="2" id="KW-0812">Transmembrane</keyword>
<comment type="caution">
    <text evidence="3">The sequence shown here is derived from an EMBL/GenBank/DDBJ whole genome shotgun (WGS) entry which is preliminary data.</text>
</comment>
<accession>A0A5Q6S4A6</accession>
<sequence length="162" mass="16811">MSAHAGSGRRRGTVPVVVAMVVVGLGVALLSLTTSTGSSGLPARPSAAAAESWSGSPSETLERMLRALGTGEVEAACSVAAPDGFPITTISGQRRCQRELRAKLDDLDPRLLEAYRDIEVRGATVEGNSATVRPHQVVGAPVAMLNAVFVLVEAGDSWYVVV</sequence>
<dbReference type="EMBL" id="VDFQ02000001">
    <property type="protein sequence ID" value="KAA1425235.1"/>
    <property type="molecule type" value="Genomic_DNA"/>
</dbReference>
<feature type="region of interest" description="Disordered" evidence="1">
    <location>
        <begin position="36"/>
        <end position="55"/>
    </location>
</feature>
<evidence type="ECO:0000256" key="1">
    <source>
        <dbReference type="SAM" id="MobiDB-lite"/>
    </source>
</evidence>
<dbReference type="AlphaFoldDB" id="A0A5Q6S4A6"/>
<reference evidence="3 4" key="1">
    <citation type="submission" date="2019-09" db="EMBL/GenBank/DDBJ databases">
        <title>Mumia zhuanghuii sp. nov. isolated from the intestinal contents of plateau pika (Ochotona curzoniae) in the Qinghai-Tibet plateau of China.</title>
        <authorList>
            <person name="Tian Z."/>
        </authorList>
    </citation>
    <scope>NUCLEOTIDE SEQUENCE [LARGE SCALE GENOMIC DNA]</scope>
    <source>
        <strain evidence="4">350</strain>
    </source>
</reference>
<evidence type="ECO:0000256" key="2">
    <source>
        <dbReference type="SAM" id="Phobius"/>
    </source>
</evidence>
<evidence type="ECO:0000313" key="4">
    <source>
        <dbReference type="Proteomes" id="UP000307768"/>
    </source>
</evidence>
<gene>
    <name evidence="3" type="ORF">FE697_005035</name>
</gene>
<name>A0A5Q6S4A6_9ACTN</name>
<dbReference type="RefSeq" id="WP_149768410.1">
    <property type="nucleotide sequence ID" value="NZ_VDFQ02000001.1"/>
</dbReference>
<protein>
    <submittedName>
        <fullName evidence="3">Uncharacterized protein</fullName>
    </submittedName>
</protein>
<proteinExistence type="predicted"/>
<dbReference type="Proteomes" id="UP000307768">
    <property type="component" value="Unassembled WGS sequence"/>
</dbReference>
<organism evidence="3 4">
    <name type="scientific">Mumia zhuanghuii</name>
    <dbReference type="NCBI Taxonomy" id="2585211"/>
    <lineage>
        <taxon>Bacteria</taxon>
        <taxon>Bacillati</taxon>
        <taxon>Actinomycetota</taxon>
        <taxon>Actinomycetes</taxon>
        <taxon>Propionibacteriales</taxon>
        <taxon>Nocardioidaceae</taxon>
        <taxon>Mumia</taxon>
    </lineage>
</organism>